<feature type="domain" description="Bifunctional inhibitor/plant lipid transfer protein/seed storage helical" evidence="4">
    <location>
        <begin position="36"/>
        <end position="101"/>
    </location>
</feature>
<evidence type="ECO:0000256" key="3">
    <source>
        <dbReference type="SAM" id="SignalP"/>
    </source>
</evidence>
<dbReference type="GO" id="GO:0006869">
    <property type="term" value="P:lipid transport"/>
    <property type="evidence" value="ECO:0007669"/>
    <property type="project" value="InterPro"/>
</dbReference>
<sequence>MMMMMMRCVVVVAAALLVVVMVMVVEVGPMAEAVECVPAELSPCLAAINSNTKPSGACCQKLRQQKSCLCGYLKNPVLKPYITAPGARTVLSSCGLPYPSC</sequence>
<dbReference type="Pfam" id="PF00234">
    <property type="entry name" value="Tryp_alpha_amyl"/>
    <property type="match status" value="1"/>
</dbReference>
<name>A0AAN9SCP6_PSOTE</name>
<evidence type="ECO:0000313" key="6">
    <source>
        <dbReference type="Proteomes" id="UP001386955"/>
    </source>
</evidence>
<dbReference type="PANTHER" id="PTHR33214">
    <property type="entry name" value="BIFUNCTIONAL INHIBITOR/LIPID-TRANSFER PROTEIN/SEED STORAGE 2S ALBUMIN SUPERFAMILY PROTEIN"/>
    <property type="match status" value="1"/>
</dbReference>
<keyword evidence="1" id="KW-0813">Transport</keyword>
<dbReference type="Proteomes" id="UP001386955">
    <property type="component" value="Unassembled WGS sequence"/>
</dbReference>
<dbReference type="PANTHER" id="PTHR33214:SF44">
    <property type="entry name" value="NON-SPECIFIC LIPID TRANSFER PROTEIN GPI-ANCHORED 33"/>
    <property type="match status" value="1"/>
</dbReference>
<organism evidence="5 6">
    <name type="scientific">Psophocarpus tetragonolobus</name>
    <name type="common">Winged bean</name>
    <name type="synonym">Dolichos tetragonolobus</name>
    <dbReference type="NCBI Taxonomy" id="3891"/>
    <lineage>
        <taxon>Eukaryota</taxon>
        <taxon>Viridiplantae</taxon>
        <taxon>Streptophyta</taxon>
        <taxon>Embryophyta</taxon>
        <taxon>Tracheophyta</taxon>
        <taxon>Spermatophyta</taxon>
        <taxon>Magnoliopsida</taxon>
        <taxon>eudicotyledons</taxon>
        <taxon>Gunneridae</taxon>
        <taxon>Pentapetalae</taxon>
        <taxon>rosids</taxon>
        <taxon>fabids</taxon>
        <taxon>Fabales</taxon>
        <taxon>Fabaceae</taxon>
        <taxon>Papilionoideae</taxon>
        <taxon>50 kb inversion clade</taxon>
        <taxon>NPAAA clade</taxon>
        <taxon>indigoferoid/millettioid clade</taxon>
        <taxon>Phaseoleae</taxon>
        <taxon>Psophocarpus</taxon>
    </lineage>
</organism>
<evidence type="ECO:0000256" key="1">
    <source>
        <dbReference type="ARBA" id="ARBA00022448"/>
    </source>
</evidence>
<keyword evidence="2" id="KW-0446">Lipid-binding</keyword>
<comment type="caution">
    <text evidence="5">The sequence shown here is derived from an EMBL/GenBank/DDBJ whole genome shotgun (WGS) entry which is preliminary data.</text>
</comment>
<dbReference type="SMART" id="SM00499">
    <property type="entry name" value="AAI"/>
    <property type="match status" value="1"/>
</dbReference>
<dbReference type="CDD" id="cd01959">
    <property type="entry name" value="nsLTP2"/>
    <property type="match status" value="1"/>
</dbReference>
<gene>
    <name evidence="5" type="ORF">VNO78_14694</name>
</gene>
<dbReference type="InterPro" id="IPR033872">
    <property type="entry name" value="nsLTP2"/>
</dbReference>
<reference evidence="5 6" key="1">
    <citation type="submission" date="2024-01" db="EMBL/GenBank/DDBJ databases">
        <title>The genomes of 5 underutilized Papilionoideae crops provide insights into root nodulation and disease resistanc.</title>
        <authorList>
            <person name="Jiang F."/>
        </authorList>
    </citation>
    <scope>NUCLEOTIDE SEQUENCE [LARGE SCALE GENOMIC DNA]</scope>
    <source>
        <strain evidence="5">DUOXIRENSHENG_FW03</strain>
        <tissue evidence="5">Leaves</tissue>
    </source>
</reference>
<proteinExistence type="predicted"/>
<keyword evidence="6" id="KW-1185">Reference proteome</keyword>
<accession>A0AAN9SCP6</accession>
<feature type="signal peptide" evidence="3">
    <location>
        <begin position="1"/>
        <end position="33"/>
    </location>
</feature>
<feature type="chain" id="PRO_5042812198" description="Bifunctional inhibitor/plant lipid transfer protein/seed storage helical domain-containing protein" evidence="3">
    <location>
        <begin position="34"/>
        <end position="101"/>
    </location>
</feature>
<dbReference type="EMBL" id="JAYMYS010000004">
    <property type="protein sequence ID" value="KAK7394173.1"/>
    <property type="molecule type" value="Genomic_DNA"/>
</dbReference>
<dbReference type="InterPro" id="IPR036312">
    <property type="entry name" value="Bifun_inhib/LTP/seed_sf"/>
</dbReference>
<dbReference type="AlphaFoldDB" id="A0AAN9SCP6"/>
<dbReference type="SUPFAM" id="SSF47699">
    <property type="entry name" value="Bifunctional inhibitor/lipid-transfer protein/seed storage 2S albumin"/>
    <property type="match status" value="1"/>
</dbReference>
<evidence type="ECO:0000313" key="5">
    <source>
        <dbReference type="EMBL" id="KAK7394173.1"/>
    </source>
</evidence>
<dbReference type="Gene3D" id="1.10.110.10">
    <property type="entry name" value="Plant lipid-transfer and hydrophobic proteins"/>
    <property type="match status" value="1"/>
</dbReference>
<evidence type="ECO:0000259" key="4">
    <source>
        <dbReference type="SMART" id="SM00499"/>
    </source>
</evidence>
<dbReference type="InterPro" id="IPR016140">
    <property type="entry name" value="Bifunc_inhib/LTP/seed_store"/>
</dbReference>
<dbReference type="GO" id="GO:0008289">
    <property type="term" value="F:lipid binding"/>
    <property type="evidence" value="ECO:0007669"/>
    <property type="project" value="UniProtKB-KW"/>
</dbReference>
<evidence type="ECO:0000256" key="2">
    <source>
        <dbReference type="ARBA" id="ARBA00023121"/>
    </source>
</evidence>
<protein>
    <recommendedName>
        <fullName evidence="4">Bifunctional inhibitor/plant lipid transfer protein/seed storage helical domain-containing protein</fullName>
    </recommendedName>
</protein>
<keyword evidence="3" id="KW-0732">Signal</keyword>